<evidence type="ECO:0000313" key="3">
    <source>
        <dbReference type="EMBL" id="MWB94504.1"/>
    </source>
</evidence>
<feature type="transmembrane region" description="Helical" evidence="1">
    <location>
        <begin position="82"/>
        <end position="101"/>
    </location>
</feature>
<feature type="transmembrane region" description="Helical" evidence="1">
    <location>
        <begin position="43"/>
        <end position="62"/>
    </location>
</feature>
<accession>A0A6I4NTZ5</accession>
<feature type="transmembrane region" description="Helical" evidence="1">
    <location>
        <begin position="207"/>
        <end position="226"/>
    </location>
</feature>
<dbReference type="AlphaFoldDB" id="A0A6I4NTZ5"/>
<keyword evidence="1" id="KW-0472">Membrane</keyword>
<reference evidence="3 4" key="1">
    <citation type="submission" date="2019-12" db="EMBL/GenBank/DDBJ databases">
        <authorList>
            <person name="Kim Y.S."/>
        </authorList>
    </citation>
    <scope>NUCLEOTIDE SEQUENCE [LARGE SCALE GENOMIC DNA]</scope>
    <source>
        <strain evidence="3 4">GA093</strain>
    </source>
</reference>
<feature type="domain" description="Acyltransferase 3" evidence="2">
    <location>
        <begin position="4"/>
        <end position="319"/>
    </location>
</feature>
<feature type="transmembrane region" description="Helical" evidence="1">
    <location>
        <begin position="310"/>
        <end position="329"/>
    </location>
</feature>
<dbReference type="Pfam" id="PF01757">
    <property type="entry name" value="Acyl_transf_3"/>
    <property type="match status" value="1"/>
</dbReference>
<dbReference type="PANTHER" id="PTHR23028">
    <property type="entry name" value="ACETYLTRANSFERASE"/>
    <property type="match status" value="1"/>
</dbReference>
<evidence type="ECO:0000259" key="2">
    <source>
        <dbReference type="Pfam" id="PF01757"/>
    </source>
</evidence>
<dbReference type="GO" id="GO:0016747">
    <property type="term" value="F:acyltransferase activity, transferring groups other than amino-acyl groups"/>
    <property type="evidence" value="ECO:0007669"/>
    <property type="project" value="InterPro"/>
</dbReference>
<evidence type="ECO:0000313" key="4">
    <source>
        <dbReference type="Proteomes" id="UP000471501"/>
    </source>
</evidence>
<comment type="caution">
    <text evidence="3">The sequence shown here is derived from an EMBL/GenBank/DDBJ whole genome shotgun (WGS) entry which is preliminary data.</text>
</comment>
<dbReference type="InterPro" id="IPR050879">
    <property type="entry name" value="Acyltransferase_3"/>
</dbReference>
<keyword evidence="3" id="KW-0808">Transferase</keyword>
<evidence type="ECO:0000256" key="1">
    <source>
        <dbReference type="SAM" id="Phobius"/>
    </source>
</evidence>
<dbReference type="RefSeq" id="WP_160374480.1">
    <property type="nucleotide sequence ID" value="NZ_WSTB01000004.1"/>
</dbReference>
<keyword evidence="4" id="KW-1185">Reference proteome</keyword>
<organism evidence="3 4">
    <name type="scientific">Flavobacterium hydrocarbonoxydans</name>
    <dbReference type="NCBI Taxonomy" id="2683249"/>
    <lineage>
        <taxon>Bacteria</taxon>
        <taxon>Pseudomonadati</taxon>
        <taxon>Bacteroidota</taxon>
        <taxon>Flavobacteriia</taxon>
        <taxon>Flavobacteriales</taxon>
        <taxon>Flavobacteriaceae</taxon>
        <taxon>Flavobacterium</taxon>
    </lineage>
</organism>
<dbReference type="InterPro" id="IPR002656">
    <property type="entry name" value="Acyl_transf_3_dom"/>
</dbReference>
<name>A0A6I4NTZ5_9FLAO</name>
<feature type="transmembrane region" description="Helical" evidence="1">
    <location>
        <begin position="174"/>
        <end position="195"/>
    </location>
</feature>
<keyword evidence="1" id="KW-1133">Transmembrane helix</keyword>
<dbReference type="Proteomes" id="UP000471501">
    <property type="component" value="Unassembled WGS sequence"/>
</dbReference>
<dbReference type="EMBL" id="WSTB01000004">
    <property type="protein sequence ID" value="MWB94504.1"/>
    <property type="molecule type" value="Genomic_DNA"/>
</dbReference>
<feature type="transmembrane region" description="Helical" evidence="1">
    <location>
        <begin position="147"/>
        <end position="167"/>
    </location>
</feature>
<protein>
    <submittedName>
        <fullName evidence="3">Acyltransferase family protein</fullName>
    </submittedName>
</protein>
<keyword evidence="1" id="KW-0812">Transmembrane</keyword>
<feature type="transmembrane region" description="Helical" evidence="1">
    <location>
        <begin position="233"/>
        <end position="249"/>
    </location>
</feature>
<gene>
    <name evidence="3" type="ORF">GON26_09020</name>
</gene>
<proteinExistence type="predicted"/>
<feature type="transmembrane region" description="Helical" evidence="1">
    <location>
        <begin position="286"/>
        <end position="304"/>
    </location>
</feature>
<sequence>MRLNNFDFLRFIFALLVVISHANVLSGYGVKDQWIFKLTNGQIELSNIGLNGFFILSGYLIFQSIERSKNVFDFYWKRILRLFPGLFVVLVLTVIFAPLVYQNSIPYLDNYKVLSYIPRNLSLFNLQYSIKGVFESNPYSSSINGSLWTICYEFSCYVLLSGLLIIIKKRKIVLLFLVSVFLLMIIGYNFFYIQLNHIIKFGMSGSHFFNLGTFFIGGSLFASLKIENFKNKSLLLVIVSILVVTSLYYNSYDFFKHILLTIMILLIGLMPVKYFHSFGKTGDPSYGIYIYSFPIQQTLIYFFNIGGNTLIIRSVLLSLLFGYFSWHLIEKKALLYKNLNLKLIF</sequence>
<feature type="transmembrane region" description="Helical" evidence="1">
    <location>
        <begin position="255"/>
        <end position="274"/>
    </location>
</feature>
<keyword evidence="3" id="KW-0012">Acyltransferase</keyword>